<feature type="region of interest" description="Disordered" evidence="1">
    <location>
        <begin position="1"/>
        <end position="22"/>
    </location>
</feature>
<evidence type="ECO:0000256" key="1">
    <source>
        <dbReference type="SAM" id="MobiDB-lite"/>
    </source>
</evidence>
<comment type="caution">
    <text evidence="2">The sequence shown here is derived from an EMBL/GenBank/DDBJ whole genome shotgun (WGS) entry which is preliminary data.</text>
</comment>
<feature type="compositionally biased region" description="Basic and acidic residues" evidence="1">
    <location>
        <begin position="281"/>
        <end position="300"/>
    </location>
</feature>
<name>A0A2P6NBM2_9EUKA</name>
<feature type="region of interest" description="Disordered" evidence="1">
    <location>
        <begin position="232"/>
        <end position="301"/>
    </location>
</feature>
<organism evidence="2 3">
    <name type="scientific">Planoprotostelium fungivorum</name>
    <dbReference type="NCBI Taxonomy" id="1890364"/>
    <lineage>
        <taxon>Eukaryota</taxon>
        <taxon>Amoebozoa</taxon>
        <taxon>Evosea</taxon>
        <taxon>Variosea</taxon>
        <taxon>Cavosteliida</taxon>
        <taxon>Cavosteliaceae</taxon>
        <taxon>Planoprotostelium</taxon>
    </lineage>
</organism>
<gene>
    <name evidence="2" type="ORF">PROFUN_04568</name>
</gene>
<dbReference type="Proteomes" id="UP000241769">
    <property type="component" value="Unassembled WGS sequence"/>
</dbReference>
<sequence length="324" mass="36446">MEQMNADNTPRRMQPGSRNNISNRLEGLLAKSPFKVATPQKELKVLAPSNEFLRTPSPSRKRQAEEEGSNLRTPALFHPTKYRPQSARRMQYKKMRVGTPRETCCTLPECRNQPEATVEKFKVIQKLIEASFAAIDDAQDVVNIQLTLDSFSSLTPSEQVTTTHPSLISTSQQIHAFAQILNFVIPDIIQVESRRNTIRTVEIIREASQAPRTFHSSPDSITFACSFTSPEPPTFYAPREDDHHVGSPRMSPIPDSPVSLLSITPVRSPSPIKRQRQSPPRKTEEEPPAMKERERERERSMTSCKVVSLAVVVAASAVIYGWCL</sequence>
<dbReference type="EMBL" id="MDYQ01000128">
    <property type="protein sequence ID" value="PRP81333.1"/>
    <property type="molecule type" value="Genomic_DNA"/>
</dbReference>
<proteinExistence type="predicted"/>
<evidence type="ECO:0000313" key="3">
    <source>
        <dbReference type="Proteomes" id="UP000241769"/>
    </source>
</evidence>
<reference evidence="2 3" key="1">
    <citation type="journal article" date="2018" name="Genome Biol. Evol.">
        <title>Multiple Roots of Fruiting Body Formation in Amoebozoa.</title>
        <authorList>
            <person name="Hillmann F."/>
            <person name="Forbes G."/>
            <person name="Novohradska S."/>
            <person name="Ferling I."/>
            <person name="Riege K."/>
            <person name="Groth M."/>
            <person name="Westermann M."/>
            <person name="Marz M."/>
            <person name="Spaller T."/>
            <person name="Winckler T."/>
            <person name="Schaap P."/>
            <person name="Glockner G."/>
        </authorList>
    </citation>
    <scope>NUCLEOTIDE SEQUENCE [LARGE SCALE GENOMIC DNA]</scope>
    <source>
        <strain evidence="2 3">Jena</strain>
    </source>
</reference>
<accession>A0A2P6NBM2</accession>
<keyword evidence="3" id="KW-1185">Reference proteome</keyword>
<protein>
    <submittedName>
        <fullName evidence="2">Uncharacterized protein</fullName>
    </submittedName>
</protein>
<dbReference type="AlphaFoldDB" id="A0A2P6NBM2"/>
<evidence type="ECO:0000313" key="2">
    <source>
        <dbReference type="EMBL" id="PRP81333.1"/>
    </source>
</evidence>
<dbReference type="InParanoid" id="A0A2P6NBM2"/>